<dbReference type="Pfam" id="PF26425">
    <property type="entry name" value="PIN_halo"/>
    <property type="match status" value="1"/>
</dbReference>
<protein>
    <recommendedName>
        <fullName evidence="3">PIN domain-containing protein</fullName>
    </recommendedName>
</protein>
<keyword evidence="1" id="KW-0614">Plasmid</keyword>
<evidence type="ECO:0008006" key="3">
    <source>
        <dbReference type="Google" id="ProtNLM"/>
    </source>
</evidence>
<dbReference type="InterPro" id="IPR058703">
    <property type="entry name" value="PIN-containing"/>
</dbReference>
<name>A0A345E7T5_9EURY</name>
<dbReference type="GeneID" id="37285189"/>
<dbReference type="EMBL" id="CP031151">
    <property type="protein sequence ID" value="AXG08257.1"/>
    <property type="molecule type" value="Genomic_DNA"/>
</dbReference>
<keyword evidence="2" id="KW-1185">Reference proteome</keyword>
<gene>
    <name evidence="1" type="ORF">DU500_17350</name>
</gene>
<evidence type="ECO:0000313" key="2">
    <source>
        <dbReference type="Proteomes" id="UP000253273"/>
    </source>
</evidence>
<dbReference type="KEGG" id="haj:DU500_17350"/>
<dbReference type="Proteomes" id="UP000253273">
    <property type="component" value="Plasmid pCBA1113-01"/>
</dbReference>
<dbReference type="AlphaFoldDB" id="A0A345E7T5"/>
<sequence>MSDLLFPDVEAHVIDTNLFVAFERHDTVDLLERAVRAHDVVLLLPSRVYEELTPANYPYGTPPVDDASEAGWVEVIEDVDYTNPVVSATMDMVRRYIAAADDRPEHDIEQADAEVGGATAMLLERGDADSVAVYTHDLPAFRGIERALTEHGYEDRVQLVRAFDFVEAVENRYQFQG</sequence>
<dbReference type="OrthoDB" id="198445at2157"/>
<evidence type="ECO:0000313" key="1">
    <source>
        <dbReference type="EMBL" id="AXG08257.1"/>
    </source>
</evidence>
<reference evidence="1 2" key="1">
    <citation type="submission" date="2018-07" db="EMBL/GenBank/DDBJ databases">
        <title>Genome sequences of Haloplanus sp. CBA1113.</title>
        <authorList>
            <person name="Kim Y.B."/>
            <person name="Roh S.W."/>
        </authorList>
    </citation>
    <scope>NUCLEOTIDE SEQUENCE [LARGE SCALE GENOMIC DNA]</scope>
    <source>
        <strain evidence="1 2">CBA1113</strain>
        <plasmid evidence="1 2">pCBA1113-01</plasmid>
    </source>
</reference>
<proteinExistence type="predicted"/>
<organism evidence="1 2">
    <name type="scientific">Haloplanus rubicundus</name>
    <dbReference type="NCBI Taxonomy" id="1547898"/>
    <lineage>
        <taxon>Archaea</taxon>
        <taxon>Methanobacteriati</taxon>
        <taxon>Methanobacteriota</taxon>
        <taxon>Stenosarchaea group</taxon>
        <taxon>Halobacteria</taxon>
        <taxon>Halobacteriales</taxon>
        <taxon>Haloferacaceae</taxon>
        <taxon>Haloplanus</taxon>
    </lineage>
</organism>
<dbReference type="RefSeq" id="WP_114587377.1">
    <property type="nucleotide sequence ID" value="NZ_CP031151.1"/>
</dbReference>
<geneLocation type="plasmid" evidence="1 2">
    <name>pCBA1113-01</name>
</geneLocation>
<accession>A0A345E7T5</accession>